<keyword evidence="5 7" id="KW-0378">Hydrolase</keyword>
<sequence length="181" mass="19872">MGNFKEDIARCGAFVFDVDGVMTDGGIIPTADGDFIRRYNAKDGYALAYAIKMGYKVCIITGGRGRTLENRLRMLGIRHFYIDCMDKITALREYLSNEGLDPQDVIYMGDDIPDLECMRAVGIPVCPADAAAEVIEASRYVSEFRGGEGAVRDIVEQVLRARGDWARDSQGVTPSSLAASR</sequence>
<evidence type="ECO:0000256" key="2">
    <source>
        <dbReference type="ARBA" id="ARBA00005893"/>
    </source>
</evidence>
<evidence type="ECO:0000313" key="7">
    <source>
        <dbReference type="EMBL" id="MEQ2543955.1"/>
    </source>
</evidence>
<evidence type="ECO:0000256" key="3">
    <source>
        <dbReference type="ARBA" id="ARBA00011881"/>
    </source>
</evidence>
<dbReference type="RefSeq" id="WP_019151839.1">
    <property type="nucleotide sequence ID" value="NZ_JBBMFL010000002.1"/>
</dbReference>
<comment type="caution">
    <text evidence="7">The sequence shown here is derived from an EMBL/GenBank/DDBJ whole genome shotgun (WGS) entry which is preliminary data.</text>
</comment>
<evidence type="ECO:0000256" key="5">
    <source>
        <dbReference type="ARBA" id="ARBA00022801"/>
    </source>
</evidence>
<dbReference type="Gene3D" id="3.40.50.1000">
    <property type="entry name" value="HAD superfamily/HAD-like"/>
    <property type="match status" value="1"/>
</dbReference>
<dbReference type="SFLD" id="SFLDS00003">
    <property type="entry name" value="Haloacid_Dehalogenase"/>
    <property type="match status" value="1"/>
</dbReference>
<dbReference type="GO" id="GO:0016787">
    <property type="term" value="F:hydrolase activity"/>
    <property type="evidence" value="ECO:0007669"/>
    <property type="project" value="UniProtKB-KW"/>
</dbReference>
<dbReference type="InterPro" id="IPR050793">
    <property type="entry name" value="CMP-NeuNAc_synthase"/>
</dbReference>
<accession>A0ABV1GUH7</accession>
<dbReference type="Pfam" id="PF08282">
    <property type="entry name" value="Hydrolase_3"/>
    <property type="match status" value="1"/>
</dbReference>
<dbReference type="SUPFAM" id="SSF56784">
    <property type="entry name" value="HAD-like"/>
    <property type="match status" value="1"/>
</dbReference>
<dbReference type="InterPro" id="IPR036412">
    <property type="entry name" value="HAD-like_sf"/>
</dbReference>
<gene>
    <name evidence="7" type="ORF">WMO46_03190</name>
</gene>
<comment type="cofactor">
    <cofactor evidence="1">
        <name>Mg(2+)</name>
        <dbReference type="ChEBI" id="CHEBI:18420"/>
    </cofactor>
</comment>
<dbReference type="InterPro" id="IPR023214">
    <property type="entry name" value="HAD_sf"/>
</dbReference>
<keyword evidence="4" id="KW-0479">Metal-binding</keyword>
<evidence type="ECO:0000256" key="1">
    <source>
        <dbReference type="ARBA" id="ARBA00001946"/>
    </source>
</evidence>
<keyword evidence="6" id="KW-0460">Magnesium</keyword>
<keyword evidence="8" id="KW-1185">Reference proteome</keyword>
<dbReference type="PANTHER" id="PTHR21485">
    <property type="entry name" value="HAD SUPERFAMILY MEMBERS CMAS AND KDSC"/>
    <property type="match status" value="1"/>
</dbReference>
<evidence type="ECO:0000256" key="4">
    <source>
        <dbReference type="ARBA" id="ARBA00022723"/>
    </source>
</evidence>
<dbReference type="PIRSF" id="PIRSF006118">
    <property type="entry name" value="KDO8-P_Ptase"/>
    <property type="match status" value="1"/>
</dbReference>
<evidence type="ECO:0000313" key="8">
    <source>
        <dbReference type="Proteomes" id="UP001460202"/>
    </source>
</evidence>
<reference evidence="7 8" key="1">
    <citation type="submission" date="2024-03" db="EMBL/GenBank/DDBJ databases">
        <title>Human intestinal bacterial collection.</title>
        <authorList>
            <person name="Pauvert C."/>
            <person name="Hitch T.C.A."/>
            <person name="Clavel T."/>
        </authorList>
    </citation>
    <scope>NUCLEOTIDE SEQUENCE [LARGE SCALE GENOMIC DNA]</scope>
    <source>
        <strain evidence="7 8">CLA-KB-H122</strain>
    </source>
</reference>
<dbReference type="EMBL" id="JBBMFL010000002">
    <property type="protein sequence ID" value="MEQ2543955.1"/>
    <property type="molecule type" value="Genomic_DNA"/>
</dbReference>
<dbReference type="PANTHER" id="PTHR21485:SF3">
    <property type="entry name" value="N-ACYLNEURAMINATE CYTIDYLYLTRANSFERASE"/>
    <property type="match status" value="1"/>
</dbReference>
<organism evidence="7 8">
    <name type="scientific">Alistipes intestinihominis</name>
    <dbReference type="NCBI Taxonomy" id="3133172"/>
    <lineage>
        <taxon>Bacteria</taxon>
        <taxon>Pseudomonadati</taxon>
        <taxon>Bacteroidota</taxon>
        <taxon>Bacteroidia</taxon>
        <taxon>Bacteroidales</taxon>
        <taxon>Rikenellaceae</taxon>
        <taxon>Alistipes</taxon>
    </lineage>
</organism>
<dbReference type="NCBIfam" id="TIGR01670">
    <property type="entry name" value="KdsC-phosphatas"/>
    <property type="match status" value="1"/>
</dbReference>
<evidence type="ECO:0000256" key="6">
    <source>
        <dbReference type="ARBA" id="ARBA00022842"/>
    </source>
</evidence>
<comment type="similarity">
    <text evidence="2">Belongs to the KdsC family.</text>
</comment>
<dbReference type="InterPro" id="IPR010023">
    <property type="entry name" value="KdsC_fam"/>
</dbReference>
<name>A0ABV1GUH7_9BACT</name>
<protein>
    <submittedName>
        <fullName evidence="7">HAD hydrolase family protein</fullName>
    </submittedName>
</protein>
<dbReference type="SFLD" id="SFLDG01138">
    <property type="entry name" value="C1.6.2:_Deoxy-d-mannose-octulo"/>
    <property type="match status" value="1"/>
</dbReference>
<dbReference type="Proteomes" id="UP001460202">
    <property type="component" value="Unassembled WGS sequence"/>
</dbReference>
<dbReference type="SFLD" id="SFLDG01136">
    <property type="entry name" value="C1.6:_Phosphoserine_Phosphatas"/>
    <property type="match status" value="1"/>
</dbReference>
<comment type="subunit">
    <text evidence="3">Homotetramer.</text>
</comment>
<proteinExistence type="inferred from homology"/>